<evidence type="ECO:0000256" key="8">
    <source>
        <dbReference type="ARBA" id="ARBA00023034"/>
    </source>
</evidence>
<dbReference type="InterPro" id="IPR029044">
    <property type="entry name" value="Nucleotide-diphossugar_trans"/>
</dbReference>
<dbReference type="OrthoDB" id="430354at2759"/>
<dbReference type="PANTHER" id="PTHR31646">
    <property type="entry name" value="ALPHA-1,2-MANNOSYLTRANSFERASE MNN2"/>
    <property type="match status" value="1"/>
</dbReference>
<comment type="similarity">
    <text evidence="3">Belongs to the MNN1/MNT family.</text>
</comment>
<dbReference type="GeneID" id="30985360"/>
<dbReference type="GO" id="GO:0046354">
    <property type="term" value="P:mannan biosynthetic process"/>
    <property type="evidence" value="ECO:0007669"/>
    <property type="project" value="TreeGrafter"/>
</dbReference>
<accession>A0A1E4SLQ0</accession>
<evidence type="ECO:0000256" key="3">
    <source>
        <dbReference type="ARBA" id="ARBA00009105"/>
    </source>
</evidence>
<dbReference type="STRING" id="984487.A0A1E4SLQ0"/>
<dbReference type="UniPathway" id="UPA00378"/>
<dbReference type="GO" id="GO:0000139">
    <property type="term" value="C:Golgi membrane"/>
    <property type="evidence" value="ECO:0007669"/>
    <property type="project" value="UniProtKB-SubCell"/>
</dbReference>
<dbReference type="PANTHER" id="PTHR31646:SF1">
    <property type="entry name" value="ALPHA-1,2-MANNOSYLTRANSFERASE MNN2"/>
    <property type="match status" value="1"/>
</dbReference>
<dbReference type="RefSeq" id="XP_020065530.1">
    <property type="nucleotide sequence ID" value="XM_020211224.1"/>
</dbReference>
<keyword evidence="11" id="KW-1185">Reference proteome</keyword>
<dbReference type="Proteomes" id="UP000094285">
    <property type="component" value="Unassembled WGS sequence"/>
</dbReference>
<keyword evidence="9" id="KW-0472">Membrane</keyword>
<evidence type="ECO:0000256" key="4">
    <source>
        <dbReference type="ARBA" id="ARBA00022679"/>
    </source>
</evidence>
<keyword evidence="4 10" id="KW-0808">Transferase</keyword>
<keyword evidence="8" id="KW-0333">Golgi apparatus</keyword>
<evidence type="ECO:0000313" key="10">
    <source>
        <dbReference type="EMBL" id="ODV80408.1"/>
    </source>
</evidence>
<organism evidence="10 11">
    <name type="scientific">Suhomyces tanzawaensis NRRL Y-17324</name>
    <dbReference type="NCBI Taxonomy" id="984487"/>
    <lineage>
        <taxon>Eukaryota</taxon>
        <taxon>Fungi</taxon>
        <taxon>Dikarya</taxon>
        <taxon>Ascomycota</taxon>
        <taxon>Saccharomycotina</taxon>
        <taxon>Pichiomycetes</taxon>
        <taxon>Debaryomycetaceae</taxon>
        <taxon>Suhomyces</taxon>
    </lineage>
</organism>
<keyword evidence="6" id="KW-0735">Signal-anchor</keyword>
<name>A0A1E4SLQ0_9ASCO</name>
<dbReference type="AlphaFoldDB" id="A0A1E4SLQ0"/>
<proteinExistence type="inferred from homology"/>
<dbReference type="Pfam" id="PF11051">
    <property type="entry name" value="Mannosyl_trans3"/>
    <property type="match status" value="1"/>
</dbReference>
<evidence type="ECO:0000256" key="7">
    <source>
        <dbReference type="ARBA" id="ARBA00022989"/>
    </source>
</evidence>
<dbReference type="SUPFAM" id="SSF53448">
    <property type="entry name" value="Nucleotide-diphospho-sugar transferases"/>
    <property type="match status" value="1"/>
</dbReference>
<keyword evidence="7" id="KW-1133">Transmembrane helix</keyword>
<evidence type="ECO:0000313" key="11">
    <source>
        <dbReference type="Proteomes" id="UP000094285"/>
    </source>
</evidence>
<keyword evidence="5" id="KW-0812">Transmembrane</keyword>
<evidence type="ECO:0000256" key="1">
    <source>
        <dbReference type="ARBA" id="ARBA00004323"/>
    </source>
</evidence>
<comment type="subcellular location">
    <subcellularLocation>
        <location evidence="1">Golgi apparatus membrane</location>
        <topology evidence="1">Single-pass type II membrane protein</topology>
    </subcellularLocation>
</comment>
<evidence type="ECO:0000256" key="9">
    <source>
        <dbReference type="ARBA" id="ARBA00023136"/>
    </source>
</evidence>
<protein>
    <submittedName>
        <fullName evidence="10">Glycosyltransferase family 71 protein</fullName>
    </submittedName>
</protein>
<comment type="pathway">
    <text evidence="2">Protein modification; protein glycosylation.</text>
</comment>
<dbReference type="GO" id="GO:0000026">
    <property type="term" value="F:alpha-1,2-mannosyltransferase activity"/>
    <property type="evidence" value="ECO:0007669"/>
    <property type="project" value="TreeGrafter"/>
</dbReference>
<evidence type="ECO:0000256" key="6">
    <source>
        <dbReference type="ARBA" id="ARBA00022968"/>
    </source>
</evidence>
<gene>
    <name evidence="10" type="ORF">CANTADRAFT_80010</name>
</gene>
<evidence type="ECO:0000256" key="2">
    <source>
        <dbReference type="ARBA" id="ARBA00004922"/>
    </source>
</evidence>
<dbReference type="InterPro" id="IPR022751">
    <property type="entry name" value="Alpha_mannosyltransferase"/>
</dbReference>
<dbReference type="EMBL" id="KV453911">
    <property type="protein sequence ID" value="ODV80408.1"/>
    <property type="molecule type" value="Genomic_DNA"/>
</dbReference>
<reference evidence="11" key="1">
    <citation type="submission" date="2016-05" db="EMBL/GenBank/DDBJ databases">
        <title>Comparative genomics of biotechnologically important yeasts.</title>
        <authorList>
            <consortium name="DOE Joint Genome Institute"/>
            <person name="Riley R."/>
            <person name="Haridas S."/>
            <person name="Wolfe K.H."/>
            <person name="Lopes M.R."/>
            <person name="Hittinger C.T."/>
            <person name="Goker M."/>
            <person name="Salamov A."/>
            <person name="Wisecaver J."/>
            <person name="Long T.M."/>
            <person name="Aerts A.L."/>
            <person name="Barry K."/>
            <person name="Choi C."/>
            <person name="Clum A."/>
            <person name="Coughlan A.Y."/>
            <person name="Deshpande S."/>
            <person name="Douglass A.P."/>
            <person name="Hanson S.J."/>
            <person name="Klenk H.-P."/>
            <person name="Labutti K."/>
            <person name="Lapidus A."/>
            <person name="Lindquist E."/>
            <person name="Lipzen A."/>
            <person name="Meier-Kolthoff J.P."/>
            <person name="Ohm R.A."/>
            <person name="Otillar R.P."/>
            <person name="Pangilinan J."/>
            <person name="Peng Y."/>
            <person name="Rokas A."/>
            <person name="Rosa C.A."/>
            <person name="Scheuner C."/>
            <person name="Sibirny A.A."/>
            <person name="Slot J.C."/>
            <person name="Stielow J.B."/>
            <person name="Sun H."/>
            <person name="Kurtzman C.P."/>
            <person name="Blackwell M."/>
            <person name="Grigoriev I.V."/>
            <person name="Jeffries T.W."/>
        </authorList>
    </citation>
    <scope>NUCLEOTIDE SEQUENCE [LARGE SCALE GENOMIC DNA]</scope>
    <source>
        <strain evidence="11">NRRL Y-17324</strain>
    </source>
</reference>
<sequence>MEDYAIKSGSIKGKYIQEKDGQAKEVFSGDESFLFSKEYLAGRLDISDALFEELKDSHTKYVDSHINKLIENYGVDTFGNVLKSDPEWSNYQGSSGYVMIGGGKYSWLSYLVIKQIRKTGAKLPIELFIASQDEYEKDFCETLLPKLNARCNVFDGKLAKELNEKFGIGGYQYKMLALLSSKFENVLYIDSDNFPTTDIDYLFDSKTYTETNLVIWPDAWARTTNPKFYEIAGIDVKEKKIRYNNYDRKQAEKAGAMGPRPLSQYTFKESAFHTFEGTLPDPASETGMLMINKTSHLKTLLLCLYYNVFGPDYYYPLFTQGSAGEGDKETFIGAAHVMGEPWFQTLKQFSWVGYFKENEGGFTSKSLGHFDPDQSKFNTEQEEEIDLIFMHLSYPKYYPDWLWNNHELVYEKSGNHIRMYESMYENVGYDFDLRVMQLFTQALCPNYYDSDGNAIDGSDATKSEYMFKYLKYIEQDDKKYTQWCTDLFIPHLKWLKETTKYKENMSL</sequence>
<evidence type="ECO:0000256" key="5">
    <source>
        <dbReference type="ARBA" id="ARBA00022692"/>
    </source>
</evidence>